<accession>A0A7K1SI66</accession>
<organism evidence="1 2">
    <name type="scientific">Spirosoma arboris</name>
    <dbReference type="NCBI Taxonomy" id="2682092"/>
    <lineage>
        <taxon>Bacteria</taxon>
        <taxon>Pseudomonadati</taxon>
        <taxon>Bacteroidota</taxon>
        <taxon>Cytophagia</taxon>
        <taxon>Cytophagales</taxon>
        <taxon>Cytophagaceae</taxon>
        <taxon>Spirosoma</taxon>
    </lineage>
</organism>
<keyword evidence="2" id="KW-1185">Reference proteome</keyword>
<sequence length="91" mass="10286">MSIPLYILVLLTIITYQTISSRRAYKLGQLKKAEAKTPQEVQPQKRAEEQSYELATPQGSSGYYAITHKESLTPLAKLKSLSKHQPKLINQ</sequence>
<dbReference type="EMBL" id="WPIN01000011">
    <property type="protein sequence ID" value="MVM33517.1"/>
    <property type="molecule type" value="Genomic_DNA"/>
</dbReference>
<protein>
    <submittedName>
        <fullName evidence="1">Uncharacterized protein</fullName>
    </submittedName>
</protein>
<proteinExistence type="predicted"/>
<evidence type="ECO:0000313" key="2">
    <source>
        <dbReference type="Proteomes" id="UP000436006"/>
    </source>
</evidence>
<comment type="caution">
    <text evidence="1">The sequence shown here is derived from an EMBL/GenBank/DDBJ whole genome shotgun (WGS) entry which is preliminary data.</text>
</comment>
<dbReference type="RefSeq" id="WP_157588230.1">
    <property type="nucleotide sequence ID" value="NZ_WPIN01000011.1"/>
</dbReference>
<dbReference type="AlphaFoldDB" id="A0A7K1SI66"/>
<evidence type="ECO:0000313" key="1">
    <source>
        <dbReference type="EMBL" id="MVM33517.1"/>
    </source>
</evidence>
<dbReference type="Proteomes" id="UP000436006">
    <property type="component" value="Unassembled WGS sequence"/>
</dbReference>
<name>A0A7K1SI66_9BACT</name>
<reference evidence="1 2" key="1">
    <citation type="submission" date="2019-12" db="EMBL/GenBank/DDBJ databases">
        <title>Spirosoma sp. HMF4905 genome sequencing and assembly.</title>
        <authorList>
            <person name="Kang H."/>
            <person name="Cha I."/>
            <person name="Kim H."/>
            <person name="Joh K."/>
        </authorList>
    </citation>
    <scope>NUCLEOTIDE SEQUENCE [LARGE SCALE GENOMIC DNA]</scope>
    <source>
        <strain evidence="1 2">HMF4905</strain>
    </source>
</reference>
<gene>
    <name evidence="1" type="ORF">GO755_26000</name>
</gene>